<sequence length="1299" mass="149049">MFDNFISEIDTADIEQHFPVALLSDSPQARKDYFYGYTVSHSNLEFARERIWRAVRNAVEQQVINLIGPSGVGKTTLLDRLETLILQTEEHNMLSNPGYIPVIQVEAGAPERGSFDWKQDLYWDILKKLNQEFINEYARRAKRPSTQLVSDAVQEAIINRETKYLIIDEAQHIGIGARNNEKRENQMDVLKSITNKTKCNIILAGTYKFRELLNLNEQLSRRSVPVHFQRYQLSKPDDIREFLDILIDFQSEMPVPQMPNLLDNAQELYEACLGCIGILKPILYKALADAIDDNAETVTQEYIYPHIPTLKQRKKMLNEILAGELEMEESNADLTEFSESLWFAHTTKQIKKAAIQTETQEQTSSKRTTSKKKTTQKSPAPNVNRVIAHQNEIMWKTERLHMLQNSEIQRSRLYHMAPIGIGTGDVESITSYIVRLAESHKVPVRKIIENVSHGTGVAFRPYLTNQINGFGDRTDAVLRYVQDSTLHSDLSALTFVNLSNAISTANLMKKHFAWCPECLRTAVSNDKRPYHKLLWSLKAVKCCHVHGVWLQSKCPNPKCRKNNSEVINVQSTLQCPSCGHNLYDVDVKKIGQAPKDTVKRTLDLANLVQVVQDQPTHITTILKNLLELSTDSTWNGIHKVAEKSGIDRHTIENWFTGETKPQLDYLLTISESYSKVIGELLVQTKPLDDSNSTIPRKTRHQAQDRLIQQQKIESILLHILHNRTKVYSLNEIVKESGASTYMLKRYFSGICSELTSPDQVLLTSIREYLTNLLDSVQQPFPSLKQLANKFGINVVTLRRHFPELCSQISSARRKPSIDPTRLSSIHEYLTNLVNSDDRSYPSLRQIANQFKISSTTLQHRFPELCSQISSTRRNLPIDPTRLSSIHEYLTNLVNSDDQSYPSLQQIVNQFKISSTTLQHHFPELCLQISSARRNLPIDPTRLSSIHEYLTNLVNSDDRSYPSLRQIANQFQISSTTLQHYFPELCSQISSARRNLPIDPTRLSSIHEYLTNLVNSDDQSYPSLRQIANQFKISSTTLQHHFPELCSLISPVPKPQRINDTLLASIYEYLNNLVSHQIRPYPSLNRIANQFGVDKRTLRHHFPELCLQITSSRNNRPIDETRLSSMREYLLGLLNAEKRDQPLPTIKQIAKTLRTTDESLRRYFPELCFQLSSTRYEIRQIQRTPVHEYLTSVLNSGVRPCPPLREIANKVGIRETTLRSRFPELCSQISSLSKYRRIDQTLLSSIRKYMVYLVNSKQQPYPPLRQIAKKFGISETSPNSAHNCKDSYENQLDVTLVREV</sequence>
<dbReference type="PROSITE" id="PS50943">
    <property type="entry name" value="HTH_CROC1"/>
    <property type="match status" value="1"/>
</dbReference>
<reference evidence="3" key="1">
    <citation type="submission" date="2022-08" db="EMBL/GenBank/DDBJ databases">
        <title>Alicyclobacillus fastidiosus DSM 17978, complete genome.</title>
        <authorList>
            <person name="Wang Q."/>
            <person name="Cai R."/>
            <person name="Wang Z."/>
        </authorList>
    </citation>
    <scope>NUCLEOTIDE SEQUENCE</scope>
    <source>
        <strain evidence="3">DSM 17978</strain>
    </source>
</reference>
<dbReference type="InterPro" id="IPR001387">
    <property type="entry name" value="Cro/C1-type_HTH"/>
</dbReference>
<protein>
    <submittedName>
        <fullName evidence="3">TniQ family protein</fullName>
    </submittedName>
</protein>
<dbReference type="InterPro" id="IPR052026">
    <property type="entry name" value="ExeA_AAA_ATPase_DNA-bind"/>
</dbReference>
<dbReference type="SUPFAM" id="SSF52540">
    <property type="entry name" value="P-loop containing nucleoside triphosphate hydrolases"/>
    <property type="match status" value="1"/>
</dbReference>
<dbReference type="EMBL" id="CP104067">
    <property type="protein sequence ID" value="WAH40719.1"/>
    <property type="molecule type" value="Genomic_DNA"/>
</dbReference>
<keyword evidence="4" id="KW-1185">Reference proteome</keyword>
<dbReference type="Pfam" id="PF07453">
    <property type="entry name" value="NUMOD1"/>
    <property type="match status" value="1"/>
</dbReference>
<evidence type="ECO:0000313" key="4">
    <source>
        <dbReference type="Proteomes" id="UP001164761"/>
    </source>
</evidence>
<gene>
    <name evidence="3" type="ORF">NZD89_20820</name>
</gene>
<organism evidence="3 4">
    <name type="scientific">Alicyclobacillus fastidiosus</name>
    <dbReference type="NCBI Taxonomy" id="392011"/>
    <lineage>
        <taxon>Bacteria</taxon>
        <taxon>Bacillati</taxon>
        <taxon>Bacillota</taxon>
        <taxon>Bacilli</taxon>
        <taxon>Bacillales</taxon>
        <taxon>Alicyclobacillaceae</taxon>
        <taxon>Alicyclobacillus</taxon>
    </lineage>
</organism>
<evidence type="ECO:0000259" key="2">
    <source>
        <dbReference type="PROSITE" id="PS50943"/>
    </source>
</evidence>
<dbReference type="PANTHER" id="PTHR35894">
    <property type="entry name" value="GENERAL SECRETION PATHWAY PROTEIN A-RELATED"/>
    <property type="match status" value="1"/>
</dbReference>
<feature type="domain" description="HTH cro/C1-type" evidence="2">
    <location>
        <begin position="640"/>
        <end position="680"/>
    </location>
</feature>
<evidence type="ECO:0000256" key="1">
    <source>
        <dbReference type="SAM" id="MobiDB-lite"/>
    </source>
</evidence>
<proteinExistence type="predicted"/>
<dbReference type="RefSeq" id="WP_268004615.1">
    <property type="nucleotide sequence ID" value="NZ_BSUT01000001.1"/>
</dbReference>
<dbReference type="InterPro" id="IPR008868">
    <property type="entry name" value="TniB"/>
</dbReference>
<dbReference type="Proteomes" id="UP001164761">
    <property type="component" value="Chromosome"/>
</dbReference>
<dbReference type="CDD" id="cd00009">
    <property type="entry name" value="AAA"/>
    <property type="match status" value="1"/>
</dbReference>
<dbReference type="InterPro" id="IPR027417">
    <property type="entry name" value="P-loop_NTPase"/>
</dbReference>
<dbReference type="InterPro" id="IPR009492">
    <property type="entry name" value="TniQ"/>
</dbReference>
<dbReference type="PANTHER" id="PTHR35894:SF5">
    <property type="entry name" value="MU-LIKE PROPHAGE FLUMU DNA TRANSPOSITION PROTEIN B"/>
    <property type="match status" value="1"/>
</dbReference>
<dbReference type="InterPro" id="IPR010896">
    <property type="entry name" value="NUMOD1"/>
</dbReference>
<dbReference type="Gene3D" id="3.40.50.300">
    <property type="entry name" value="P-loop containing nucleotide triphosphate hydrolases"/>
    <property type="match status" value="1"/>
</dbReference>
<dbReference type="Pfam" id="PF05621">
    <property type="entry name" value="TniB"/>
    <property type="match status" value="1"/>
</dbReference>
<feature type="compositionally biased region" description="Low complexity" evidence="1">
    <location>
        <begin position="356"/>
        <end position="367"/>
    </location>
</feature>
<accession>A0ABY6ZCZ4</accession>
<name>A0ABY6ZCZ4_9BACL</name>
<feature type="region of interest" description="Disordered" evidence="1">
    <location>
        <begin position="354"/>
        <end position="385"/>
    </location>
</feature>
<dbReference type="Pfam" id="PF06527">
    <property type="entry name" value="TniQ"/>
    <property type="match status" value="1"/>
</dbReference>
<evidence type="ECO:0000313" key="3">
    <source>
        <dbReference type="EMBL" id="WAH40719.1"/>
    </source>
</evidence>